<name>A0A511FPS1_9PROT</name>
<proteinExistence type="predicted"/>
<dbReference type="Proteomes" id="UP000321800">
    <property type="component" value="Unassembled WGS sequence"/>
</dbReference>
<evidence type="ECO:0000313" key="2">
    <source>
        <dbReference type="Proteomes" id="UP000321800"/>
    </source>
</evidence>
<gene>
    <name evidence="1" type="ORF">ATR01nite_20160</name>
</gene>
<reference evidence="1 2" key="1">
    <citation type="submission" date="2019-07" db="EMBL/GenBank/DDBJ databases">
        <title>Whole genome shotgun sequence of Acetobacter tropicalis NBRC 16470.</title>
        <authorList>
            <person name="Hosoyama A."/>
            <person name="Uohara A."/>
            <person name="Ohji S."/>
            <person name="Ichikawa N."/>
        </authorList>
    </citation>
    <scope>NUCLEOTIDE SEQUENCE [LARGE SCALE GENOMIC DNA]</scope>
    <source>
        <strain evidence="1 2">NBRC 16470</strain>
    </source>
</reference>
<organism evidence="1 2">
    <name type="scientific">Acetobacter tropicalis</name>
    <dbReference type="NCBI Taxonomy" id="104102"/>
    <lineage>
        <taxon>Bacteria</taxon>
        <taxon>Pseudomonadati</taxon>
        <taxon>Pseudomonadota</taxon>
        <taxon>Alphaproteobacteria</taxon>
        <taxon>Acetobacterales</taxon>
        <taxon>Acetobacteraceae</taxon>
        <taxon>Acetobacter</taxon>
    </lineage>
</organism>
<dbReference type="AlphaFoldDB" id="A0A511FPS1"/>
<evidence type="ECO:0000313" key="1">
    <source>
        <dbReference type="EMBL" id="GEL50941.1"/>
    </source>
</evidence>
<sequence length="59" mass="6960">MLHMLLKKQIPSAPFSWFSRQLPGMCIRFLYLIYQNISVLNTHPHLIYGIDQISKKTEV</sequence>
<protein>
    <submittedName>
        <fullName evidence="1">Uncharacterized protein</fullName>
    </submittedName>
</protein>
<accession>A0A511FPS1</accession>
<dbReference type="EMBL" id="BJVR01000019">
    <property type="protein sequence ID" value="GEL50941.1"/>
    <property type="molecule type" value="Genomic_DNA"/>
</dbReference>
<comment type="caution">
    <text evidence="1">The sequence shown here is derived from an EMBL/GenBank/DDBJ whole genome shotgun (WGS) entry which is preliminary data.</text>
</comment>